<dbReference type="Gene3D" id="1.20.1250.20">
    <property type="entry name" value="MFS general substrate transporter like domains"/>
    <property type="match status" value="1"/>
</dbReference>
<feature type="transmembrane region" description="Helical" evidence="5">
    <location>
        <begin position="86"/>
        <end position="103"/>
    </location>
</feature>
<dbReference type="PANTHER" id="PTHR11662">
    <property type="entry name" value="SOLUTE CARRIER FAMILY 17"/>
    <property type="match status" value="1"/>
</dbReference>
<feature type="transmembrane region" description="Helical" evidence="5">
    <location>
        <begin position="109"/>
        <end position="129"/>
    </location>
</feature>
<gene>
    <name evidence="7" type="ORF">ACFQ1S_26965</name>
</gene>
<dbReference type="PROSITE" id="PS50850">
    <property type="entry name" value="MFS"/>
    <property type="match status" value="1"/>
</dbReference>
<feature type="transmembrane region" description="Helical" evidence="5">
    <location>
        <begin position="21"/>
        <end position="39"/>
    </location>
</feature>
<comment type="caution">
    <text evidence="7">The sequence shown here is derived from an EMBL/GenBank/DDBJ whole genome shotgun (WGS) entry which is preliminary data.</text>
</comment>
<evidence type="ECO:0000259" key="6">
    <source>
        <dbReference type="PROSITE" id="PS50850"/>
    </source>
</evidence>
<evidence type="ECO:0000256" key="5">
    <source>
        <dbReference type="SAM" id="Phobius"/>
    </source>
</evidence>
<organism evidence="7 8">
    <name type="scientific">Kibdelosporangium lantanae</name>
    <dbReference type="NCBI Taxonomy" id="1497396"/>
    <lineage>
        <taxon>Bacteria</taxon>
        <taxon>Bacillati</taxon>
        <taxon>Actinomycetota</taxon>
        <taxon>Actinomycetes</taxon>
        <taxon>Pseudonocardiales</taxon>
        <taxon>Pseudonocardiaceae</taxon>
        <taxon>Kibdelosporangium</taxon>
    </lineage>
</organism>
<feature type="transmembrane region" description="Helical" evidence="5">
    <location>
        <begin position="45"/>
        <end position="66"/>
    </location>
</feature>
<dbReference type="Proteomes" id="UP001597045">
    <property type="component" value="Unassembled WGS sequence"/>
</dbReference>
<dbReference type="SUPFAM" id="SSF103473">
    <property type="entry name" value="MFS general substrate transporter"/>
    <property type="match status" value="1"/>
</dbReference>
<keyword evidence="3 5" id="KW-1133">Transmembrane helix</keyword>
<dbReference type="PANTHER" id="PTHR11662:SF399">
    <property type="entry name" value="FI19708P1-RELATED"/>
    <property type="match status" value="1"/>
</dbReference>
<dbReference type="InterPro" id="IPR036259">
    <property type="entry name" value="MFS_trans_sf"/>
</dbReference>
<keyword evidence="8" id="KW-1185">Reference proteome</keyword>
<evidence type="ECO:0000256" key="4">
    <source>
        <dbReference type="ARBA" id="ARBA00023136"/>
    </source>
</evidence>
<evidence type="ECO:0000313" key="7">
    <source>
        <dbReference type="EMBL" id="MFD1048916.1"/>
    </source>
</evidence>
<accession>A0ABW3MDX9</accession>
<feature type="domain" description="Major facilitator superfamily (MFS) profile" evidence="6">
    <location>
        <begin position="1"/>
        <end position="136"/>
    </location>
</feature>
<evidence type="ECO:0000256" key="2">
    <source>
        <dbReference type="ARBA" id="ARBA00022692"/>
    </source>
</evidence>
<protein>
    <recommendedName>
        <fullName evidence="6">Major facilitator superfamily (MFS) profile domain-containing protein</fullName>
    </recommendedName>
</protein>
<keyword evidence="2 5" id="KW-0812">Transmembrane</keyword>
<dbReference type="InterPro" id="IPR050382">
    <property type="entry name" value="MFS_Na/Anion_cotransporter"/>
</dbReference>
<proteinExistence type="predicted"/>
<reference evidence="8" key="1">
    <citation type="journal article" date="2019" name="Int. J. Syst. Evol. Microbiol.">
        <title>The Global Catalogue of Microorganisms (GCM) 10K type strain sequencing project: providing services to taxonomists for standard genome sequencing and annotation.</title>
        <authorList>
            <consortium name="The Broad Institute Genomics Platform"/>
            <consortium name="The Broad Institute Genome Sequencing Center for Infectious Disease"/>
            <person name="Wu L."/>
            <person name="Ma J."/>
        </authorList>
    </citation>
    <scope>NUCLEOTIDE SEQUENCE [LARGE SCALE GENOMIC DNA]</scope>
    <source>
        <strain evidence="8">JCM 31486</strain>
    </source>
</reference>
<sequence>VGVLTDRLITRGARSATVRQRFVVGGLVVSSVMGLSGIVGDRVVAVVLMTVAFAGVISASSGIWALPGDVSPDVSWVSTIGGVQNAISNVGGIVAPIVTGFTVEHSAGSYTPALLITCVVALIGAGLYLTSGVSRGLRQA</sequence>
<name>A0ABW3MDX9_9PSEU</name>
<dbReference type="InterPro" id="IPR020846">
    <property type="entry name" value="MFS_dom"/>
</dbReference>
<evidence type="ECO:0000313" key="8">
    <source>
        <dbReference type="Proteomes" id="UP001597045"/>
    </source>
</evidence>
<evidence type="ECO:0000256" key="3">
    <source>
        <dbReference type="ARBA" id="ARBA00022989"/>
    </source>
</evidence>
<dbReference type="EMBL" id="JBHTIS010001868">
    <property type="protein sequence ID" value="MFD1048916.1"/>
    <property type="molecule type" value="Genomic_DNA"/>
</dbReference>
<keyword evidence="4 5" id="KW-0472">Membrane</keyword>
<feature type="non-terminal residue" evidence="7">
    <location>
        <position position="1"/>
    </location>
</feature>
<comment type="subcellular location">
    <subcellularLocation>
        <location evidence="1">Cell membrane</location>
        <topology evidence="1">Multi-pass membrane protein</topology>
    </subcellularLocation>
</comment>
<evidence type="ECO:0000256" key="1">
    <source>
        <dbReference type="ARBA" id="ARBA00004651"/>
    </source>
</evidence>